<dbReference type="CDD" id="cd03673">
    <property type="entry name" value="NUDIX_Ap6A_hydrolase"/>
    <property type="match status" value="1"/>
</dbReference>
<dbReference type="PROSITE" id="PS51462">
    <property type="entry name" value="NUDIX"/>
    <property type="match status" value="1"/>
</dbReference>
<dbReference type="InterPro" id="IPR020476">
    <property type="entry name" value="Nudix_hydrolase"/>
</dbReference>
<organism evidence="4 5">
    <name type="scientific">candidate division WWE3 bacterium GW2011_GWF1_42_14</name>
    <dbReference type="NCBI Taxonomy" id="1619138"/>
    <lineage>
        <taxon>Bacteria</taxon>
        <taxon>Katanobacteria</taxon>
    </lineage>
</organism>
<dbReference type="Pfam" id="PF00293">
    <property type="entry name" value="NUDIX"/>
    <property type="match status" value="1"/>
</dbReference>
<feature type="domain" description="Nudix hydrolase" evidence="3">
    <location>
        <begin position="2"/>
        <end position="137"/>
    </location>
</feature>
<name>A0A0G0YR41_UNCKA</name>
<sequence length="141" mass="16298">MTTFTSSGGILFNNENKVYMIRKITRDEWSLPKGTVEEGENLLETAIREIKEETGYKEFTPRDEKPIETIFYKMQNPQTGETVNKTVHFFVFNLISEKFSPTLEMSAEQLEGGWFTIDEAINIAKFNDVKKVLNKVKYGLN</sequence>
<evidence type="ECO:0000259" key="3">
    <source>
        <dbReference type="PROSITE" id="PS51462"/>
    </source>
</evidence>
<accession>A0A0G0YR41</accession>
<protein>
    <submittedName>
        <fullName evidence="4">NUDIX hydrolase</fullName>
    </submittedName>
</protein>
<dbReference type="InterPro" id="IPR000086">
    <property type="entry name" value="NUDIX_hydrolase_dom"/>
</dbReference>
<dbReference type="PRINTS" id="PR00502">
    <property type="entry name" value="NUDIXFAMILY"/>
</dbReference>
<dbReference type="InterPro" id="IPR015797">
    <property type="entry name" value="NUDIX_hydrolase-like_dom_sf"/>
</dbReference>
<dbReference type="GO" id="GO:0006754">
    <property type="term" value="P:ATP biosynthetic process"/>
    <property type="evidence" value="ECO:0007669"/>
    <property type="project" value="TreeGrafter"/>
</dbReference>
<dbReference type="Gene3D" id="3.90.79.10">
    <property type="entry name" value="Nucleoside Triphosphate Pyrophosphohydrolase"/>
    <property type="match status" value="1"/>
</dbReference>
<reference evidence="4 5" key="1">
    <citation type="journal article" date="2015" name="Nature">
        <title>rRNA introns, odd ribosomes, and small enigmatic genomes across a large radiation of phyla.</title>
        <authorList>
            <person name="Brown C.T."/>
            <person name="Hug L.A."/>
            <person name="Thomas B.C."/>
            <person name="Sharon I."/>
            <person name="Castelle C.J."/>
            <person name="Singh A."/>
            <person name="Wilkins M.J."/>
            <person name="Williams K.H."/>
            <person name="Banfield J.F."/>
        </authorList>
    </citation>
    <scope>NUCLEOTIDE SEQUENCE [LARGE SCALE GENOMIC DNA]</scope>
</reference>
<dbReference type="SUPFAM" id="SSF55811">
    <property type="entry name" value="Nudix"/>
    <property type="match status" value="1"/>
</dbReference>
<dbReference type="InterPro" id="IPR020084">
    <property type="entry name" value="NUDIX_hydrolase_CS"/>
</dbReference>
<proteinExistence type="inferred from homology"/>
<gene>
    <name evidence="4" type="ORF">UV00_C0004G0021</name>
</gene>
<dbReference type="Proteomes" id="UP000033847">
    <property type="component" value="Unassembled WGS sequence"/>
</dbReference>
<dbReference type="InterPro" id="IPR051325">
    <property type="entry name" value="Nudix_hydrolase_domain"/>
</dbReference>
<dbReference type="AlphaFoldDB" id="A0A0G0YR41"/>
<dbReference type="GO" id="GO:0006167">
    <property type="term" value="P:AMP biosynthetic process"/>
    <property type="evidence" value="ECO:0007669"/>
    <property type="project" value="TreeGrafter"/>
</dbReference>
<comment type="similarity">
    <text evidence="2">Belongs to the Nudix hydrolase family.</text>
</comment>
<comment type="caution">
    <text evidence="4">The sequence shown here is derived from an EMBL/GenBank/DDBJ whole genome shotgun (WGS) entry which is preliminary data.</text>
</comment>
<dbReference type="PANTHER" id="PTHR21340:SF0">
    <property type="entry name" value="BIS(5'-NUCLEOSYL)-TETRAPHOSPHATASE [ASYMMETRICAL]"/>
    <property type="match status" value="1"/>
</dbReference>
<keyword evidence="1 2" id="KW-0378">Hydrolase</keyword>
<evidence type="ECO:0000313" key="5">
    <source>
        <dbReference type="Proteomes" id="UP000033847"/>
    </source>
</evidence>
<dbReference type="PROSITE" id="PS00893">
    <property type="entry name" value="NUDIX_BOX"/>
    <property type="match status" value="1"/>
</dbReference>
<dbReference type="EMBL" id="LCCU01000004">
    <property type="protein sequence ID" value="KKS39095.1"/>
    <property type="molecule type" value="Genomic_DNA"/>
</dbReference>
<dbReference type="PANTHER" id="PTHR21340">
    <property type="entry name" value="DIADENOSINE 5,5-P1,P4-TETRAPHOSPHATE PYROPHOSPHOHYDROLASE MUTT"/>
    <property type="match status" value="1"/>
</dbReference>
<evidence type="ECO:0000256" key="2">
    <source>
        <dbReference type="RuleBase" id="RU003476"/>
    </source>
</evidence>
<evidence type="ECO:0000313" key="4">
    <source>
        <dbReference type="EMBL" id="KKS39095.1"/>
    </source>
</evidence>
<dbReference type="GO" id="GO:0004081">
    <property type="term" value="F:bis(5'-nucleosyl)-tetraphosphatase (asymmetrical) activity"/>
    <property type="evidence" value="ECO:0007669"/>
    <property type="project" value="TreeGrafter"/>
</dbReference>
<evidence type="ECO:0000256" key="1">
    <source>
        <dbReference type="ARBA" id="ARBA00022801"/>
    </source>
</evidence>